<dbReference type="OrthoDB" id="10465522at2759"/>
<organism evidence="1 2">
    <name type="scientific">Mytilus edulis</name>
    <name type="common">Blue mussel</name>
    <dbReference type="NCBI Taxonomy" id="6550"/>
    <lineage>
        <taxon>Eukaryota</taxon>
        <taxon>Metazoa</taxon>
        <taxon>Spiralia</taxon>
        <taxon>Lophotrochozoa</taxon>
        <taxon>Mollusca</taxon>
        <taxon>Bivalvia</taxon>
        <taxon>Autobranchia</taxon>
        <taxon>Pteriomorphia</taxon>
        <taxon>Mytilida</taxon>
        <taxon>Mytiloidea</taxon>
        <taxon>Mytilidae</taxon>
        <taxon>Mytilinae</taxon>
        <taxon>Mytilus</taxon>
    </lineage>
</organism>
<evidence type="ECO:0000313" key="2">
    <source>
        <dbReference type="Proteomes" id="UP000683360"/>
    </source>
</evidence>
<dbReference type="Proteomes" id="UP000683360">
    <property type="component" value="Unassembled WGS sequence"/>
</dbReference>
<evidence type="ECO:0000313" key="1">
    <source>
        <dbReference type="EMBL" id="CAG2189194.1"/>
    </source>
</evidence>
<dbReference type="AlphaFoldDB" id="A0A8S3Q4U5"/>
<keyword evidence="2" id="KW-1185">Reference proteome</keyword>
<reference evidence="1" key="1">
    <citation type="submission" date="2021-03" db="EMBL/GenBank/DDBJ databases">
        <authorList>
            <person name="Bekaert M."/>
        </authorList>
    </citation>
    <scope>NUCLEOTIDE SEQUENCE</scope>
</reference>
<name>A0A8S3Q4U5_MYTED</name>
<dbReference type="EMBL" id="CAJPWZ010000287">
    <property type="protein sequence ID" value="CAG2189194.1"/>
    <property type="molecule type" value="Genomic_DNA"/>
</dbReference>
<accession>A0A8S3Q4U5</accession>
<protein>
    <submittedName>
        <fullName evidence="1">Uncharacterized protein</fullName>
    </submittedName>
</protein>
<sequence length="213" mass="24572">MQIPNIEKLIEDCSQYLDMSFQIADKESSDITIDDLNKSLQAIFLHEEQFACENESEDEDNAMEKSMNDLDISMMSVLLQDHLEQEEEDFLPTLSDSYESDNKKDAYLAEDEYLAELLPEDEFMDGIKPLDISFEEPDISTISNITQTPMIVTEMETVQSQSVEKKPVDQNNILAFSDETNLELYKLDEVSLKFQKFEVTPSLQAFYASTRKR</sequence>
<comment type="caution">
    <text evidence="1">The sequence shown here is derived from an EMBL/GenBank/DDBJ whole genome shotgun (WGS) entry which is preliminary data.</text>
</comment>
<gene>
    <name evidence="1" type="ORF">MEDL_4629</name>
</gene>
<proteinExistence type="predicted"/>